<dbReference type="SUPFAM" id="SSF88723">
    <property type="entry name" value="PIN domain-like"/>
    <property type="match status" value="1"/>
</dbReference>
<dbReference type="AlphaFoldDB" id="A0A0M9DE04"/>
<name>A0A0M9DE04_9LACO</name>
<dbReference type="EMBL" id="JXCZ01000010">
    <property type="protein sequence ID" value="KOY79502.1"/>
    <property type="molecule type" value="Genomic_DNA"/>
</dbReference>
<keyword evidence="5" id="KW-0812">Transmembrane</keyword>
<keyword evidence="5" id="KW-0472">Membrane</keyword>
<dbReference type="GO" id="GO:0016787">
    <property type="term" value="F:hydrolase activity"/>
    <property type="evidence" value="ECO:0007669"/>
    <property type="project" value="UniProtKB-KW"/>
</dbReference>
<organism evidence="7 8">
    <name type="scientific">Apilactobacillus kunkeei</name>
    <dbReference type="NCBI Taxonomy" id="148814"/>
    <lineage>
        <taxon>Bacteria</taxon>
        <taxon>Bacillati</taxon>
        <taxon>Bacillota</taxon>
        <taxon>Bacilli</taxon>
        <taxon>Lactobacillales</taxon>
        <taxon>Lactobacillaceae</taxon>
        <taxon>Apilactobacillus</taxon>
    </lineage>
</organism>
<gene>
    <name evidence="7" type="ORF">RZ72_08810</name>
</gene>
<comment type="cofactor">
    <cofactor evidence="1">
        <name>Mg(2+)</name>
        <dbReference type="ChEBI" id="CHEBI:18420"/>
    </cofactor>
</comment>
<evidence type="ECO:0000256" key="5">
    <source>
        <dbReference type="SAM" id="Phobius"/>
    </source>
</evidence>
<dbReference type="InterPro" id="IPR002716">
    <property type="entry name" value="PIN_dom"/>
</dbReference>
<dbReference type="PANTHER" id="PTHR11603:SF147">
    <property type="entry name" value="MEMBRANE PROTEIN"/>
    <property type="match status" value="1"/>
</dbReference>
<keyword evidence="3" id="KW-0378">Hydrolase</keyword>
<accession>A0A0M9DE04</accession>
<dbReference type="GO" id="GO:0004518">
    <property type="term" value="F:nuclease activity"/>
    <property type="evidence" value="ECO:0007669"/>
    <property type="project" value="UniProtKB-KW"/>
</dbReference>
<dbReference type="PROSITE" id="PS50926">
    <property type="entry name" value="TRAM"/>
    <property type="match status" value="1"/>
</dbReference>
<evidence type="ECO:0000256" key="2">
    <source>
        <dbReference type="ARBA" id="ARBA00022722"/>
    </source>
</evidence>
<dbReference type="Gene3D" id="3.40.50.1010">
    <property type="entry name" value="5'-nuclease"/>
    <property type="match status" value="1"/>
</dbReference>
<dbReference type="Proteomes" id="UP000037749">
    <property type="component" value="Unassembled WGS sequence"/>
</dbReference>
<dbReference type="Pfam" id="PF01850">
    <property type="entry name" value="PIN"/>
    <property type="match status" value="1"/>
</dbReference>
<dbReference type="InterPro" id="IPR052041">
    <property type="entry name" value="Nucleic_acid_metab_PIN/TRAM"/>
</dbReference>
<reference evidence="7 8" key="1">
    <citation type="journal article" date="2015" name="Genome Biol. Evol.">
        <title>Functionally Structured Genomes in Lactobacillus kunkeei Colonizing the Honey Crop and Food Products of Honeybees and Stingless Bees.</title>
        <authorList>
            <person name="Tamarit D."/>
            <person name="Ellegaard K.M."/>
            <person name="Wikander J."/>
            <person name="Olofsson T."/>
            <person name="Vasquez A."/>
            <person name="Andersson S.G."/>
        </authorList>
    </citation>
    <scope>NUCLEOTIDE SEQUENCE [LARGE SCALE GENOMIC DNA]</scope>
    <source>
        <strain evidence="7 8">LAla</strain>
    </source>
</reference>
<sequence length="363" mass="40984">MKKIDRFTVIQFIFVILGATLGVIYLPVIWHALWENPSILLNNALVDSVIGAIVFYILSLFVVKRIMNAMSQVEKQLSQKNPFYILMGTLGMIIGLILATLISIVLFRTPYLITNLILPTLLMITFGYLGFLLGTTKLNDWRKIFRVSLKKGGNALTNSANRNSNKSIKILDTNILIDGRIYEVAKTGFIEGTLLVPKFVLYELQYIADSADSQKRIRGRRGLDILNKLQTEKIMPIEITDQDYDNIKEVDSKLIRLAKDFNGSIITNDYNLNKVIQFQKVNVLNINELANSLKPRFVPGEHLEVMILKKGTERSQGVAFLDDGTMVVVEDGKNHLNERLSVEVTSSIQTDAGKMIFARIDDK</sequence>
<evidence type="ECO:0000256" key="4">
    <source>
        <dbReference type="ARBA" id="ARBA00022842"/>
    </source>
</evidence>
<proteinExistence type="predicted"/>
<dbReference type="PANTHER" id="PTHR11603">
    <property type="entry name" value="AAA FAMILY ATPASE"/>
    <property type="match status" value="1"/>
</dbReference>
<dbReference type="PATRIC" id="fig|148814.9.peg.361"/>
<keyword evidence="5" id="KW-1133">Transmembrane helix</keyword>
<feature type="transmembrane region" description="Helical" evidence="5">
    <location>
        <begin position="12"/>
        <end position="33"/>
    </location>
</feature>
<evidence type="ECO:0000256" key="3">
    <source>
        <dbReference type="ARBA" id="ARBA00022801"/>
    </source>
</evidence>
<evidence type="ECO:0000313" key="8">
    <source>
        <dbReference type="Proteomes" id="UP000037749"/>
    </source>
</evidence>
<keyword evidence="2" id="KW-0540">Nuclease</keyword>
<keyword evidence="4" id="KW-0460">Magnesium</keyword>
<dbReference type="InterPro" id="IPR002792">
    <property type="entry name" value="TRAM_dom"/>
</dbReference>
<dbReference type="RefSeq" id="WP_053796341.1">
    <property type="nucleotide sequence ID" value="NZ_JXCZ01000010.1"/>
</dbReference>
<feature type="transmembrane region" description="Helical" evidence="5">
    <location>
        <begin position="112"/>
        <end position="133"/>
    </location>
</feature>
<comment type="caution">
    <text evidence="7">The sequence shown here is derived from an EMBL/GenBank/DDBJ whole genome shotgun (WGS) entry which is preliminary data.</text>
</comment>
<dbReference type="SMART" id="SM00670">
    <property type="entry name" value="PINc"/>
    <property type="match status" value="1"/>
</dbReference>
<dbReference type="InterPro" id="IPR029060">
    <property type="entry name" value="PIN-like_dom_sf"/>
</dbReference>
<evidence type="ECO:0000256" key="1">
    <source>
        <dbReference type="ARBA" id="ARBA00001946"/>
    </source>
</evidence>
<feature type="domain" description="TRAM" evidence="6">
    <location>
        <begin position="296"/>
        <end position="363"/>
    </location>
</feature>
<feature type="transmembrane region" description="Helical" evidence="5">
    <location>
        <begin position="39"/>
        <end position="63"/>
    </location>
</feature>
<feature type="transmembrane region" description="Helical" evidence="5">
    <location>
        <begin position="83"/>
        <end position="106"/>
    </location>
</feature>
<evidence type="ECO:0000313" key="7">
    <source>
        <dbReference type="EMBL" id="KOY79502.1"/>
    </source>
</evidence>
<evidence type="ECO:0000259" key="6">
    <source>
        <dbReference type="PROSITE" id="PS50926"/>
    </source>
</evidence>
<dbReference type="CDD" id="cd09877">
    <property type="entry name" value="PIN_YacL-like"/>
    <property type="match status" value="1"/>
</dbReference>
<protein>
    <submittedName>
        <fullName evidence="7">ATPase of the PilT family</fullName>
    </submittedName>
</protein>